<reference evidence="2" key="1">
    <citation type="journal article" date="2016" name="Proc. Natl. Acad. Sci. U.S.A.">
        <title>Comparative genomics of biotechnologically important yeasts.</title>
        <authorList>
            <person name="Riley R."/>
            <person name="Haridas S."/>
            <person name="Wolfe K.H."/>
            <person name="Lopes M.R."/>
            <person name="Hittinger C.T."/>
            <person name="Goeker M."/>
            <person name="Salamov A.A."/>
            <person name="Wisecaver J.H."/>
            <person name="Long T.M."/>
            <person name="Calvey C.H."/>
            <person name="Aerts A.L."/>
            <person name="Barry K.W."/>
            <person name="Choi C."/>
            <person name="Clum A."/>
            <person name="Coughlan A.Y."/>
            <person name="Deshpande S."/>
            <person name="Douglass A.P."/>
            <person name="Hanson S.J."/>
            <person name="Klenk H.-P."/>
            <person name="LaButti K.M."/>
            <person name="Lapidus A."/>
            <person name="Lindquist E.A."/>
            <person name="Lipzen A.M."/>
            <person name="Meier-Kolthoff J.P."/>
            <person name="Ohm R.A."/>
            <person name="Otillar R.P."/>
            <person name="Pangilinan J.L."/>
            <person name="Peng Y."/>
            <person name="Rokas A."/>
            <person name="Rosa C.A."/>
            <person name="Scheuner C."/>
            <person name="Sibirny A.A."/>
            <person name="Slot J.C."/>
            <person name="Stielow J.B."/>
            <person name="Sun H."/>
            <person name="Kurtzman C.P."/>
            <person name="Blackwell M."/>
            <person name="Grigoriev I.V."/>
            <person name="Jeffries T.W."/>
        </authorList>
    </citation>
    <scope>NUCLEOTIDE SEQUENCE [LARGE SCALE GENOMIC DNA]</scope>
    <source>
        <strain evidence="2">NRRL Y-1626</strain>
    </source>
</reference>
<organism evidence="1 2">
    <name type="scientific">Hanseniaspora valbyensis NRRL Y-1626</name>
    <dbReference type="NCBI Taxonomy" id="766949"/>
    <lineage>
        <taxon>Eukaryota</taxon>
        <taxon>Fungi</taxon>
        <taxon>Dikarya</taxon>
        <taxon>Ascomycota</taxon>
        <taxon>Saccharomycotina</taxon>
        <taxon>Saccharomycetes</taxon>
        <taxon>Saccharomycodales</taxon>
        <taxon>Saccharomycodaceae</taxon>
        <taxon>Hanseniaspora</taxon>
    </lineage>
</organism>
<evidence type="ECO:0000313" key="2">
    <source>
        <dbReference type="Proteomes" id="UP000092321"/>
    </source>
</evidence>
<name>A0A1B7TB74_9ASCO</name>
<accession>A0A1B7TB74</accession>
<sequence>MTEFKYMIKCDSSTLKLFNEKIEDGLFYESILKPNYSLFINDLSTFITLVNQLNIDLRATIVSEFLINYEADPLFTLDFLHDDLQISDVDFLQTLPKLEKLIKKDTEKNKQKPITVTNKSELIKACNNIGYILDKVVNDGYNGPIYTIMNPESGVSKNVVIERNMICQLNTTGNITPLTTDFRDIIKMLSI</sequence>
<dbReference type="AlphaFoldDB" id="A0A1B7TB74"/>
<comment type="caution">
    <text evidence="1">The sequence shown here is derived from an EMBL/GenBank/DDBJ whole genome shotgun (WGS) entry which is preliminary data.</text>
</comment>
<evidence type="ECO:0000313" key="1">
    <source>
        <dbReference type="EMBL" id="OBA25981.1"/>
    </source>
</evidence>
<proteinExistence type="predicted"/>
<protein>
    <submittedName>
        <fullName evidence="1">Uncharacterized protein</fullName>
    </submittedName>
</protein>
<keyword evidence="2" id="KW-1185">Reference proteome</keyword>
<dbReference type="EMBL" id="LXPE01000029">
    <property type="protein sequence ID" value="OBA25981.1"/>
    <property type="molecule type" value="Genomic_DNA"/>
</dbReference>
<gene>
    <name evidence="1" type="ORF">HANVADRAFT_53508</name>
</gene>
<dbReference type="Proteomes" id="UP000092321">
    <property type="component" value="Unassembled WGS sequence"/>
</dbReference>